<dbReference type="AlphaFoldDB" id="A0A1G2AZG5"/>
<accession>A0A1G2AZG5</accession>
<dbReference type="EMBL" id="MHKD01000033">
    <property type="protein sequence ID" value="OGY82332.1"/>
    <property type="molecule type" value="Genomic_DNA"/>
</dbReference>
<proteinExistence type="predicted"/>
<evidence type="ECO:0000313" key="1">
    <source>
        <dbReference type="EMBL" id="OGY82332.1"/>
    </source>
</evidence>
<comment type="caution">
    <text evidence="1">The sequence shown here is derived from an EMBL/GenBank/DDBJ whole genome shotgun (WGS) entry which is preliminary data.</text>
</comment>
<dbReference type="STRING" id="1798542.A3F54_04045"/>
<protein>
    <submittedName>
        <fullName evidence="1">Uncharacterized protein</fullName>
    </submittedName>
</protein>
<organism evidence="1 2">
    <name type="scientific">Candidatus Kerfeldbacteria bacterium RIFCSPHIGHO2_12_FULL_48_17</name>
    <dbReference type="NCBI Taxonomy" id="1798542"/>
    <lineage>
        <taxon>Bacteria</taxon>
        <taxon>Candidatus Kerfeldiibacteriota</taxon>
    </lineage>
</organism>
<reference evidence="1 2" key="1">
    <citation type="journal article" date="2016" name="Nat. Commun.">
        <title>Thousands of microbial genomes shed light on interconnected biogeochemical processes in an aquifer system.</title>
        <authorList>
            <person name="Anantharaman K."/>
            <person name="Brown C.T."/>
            <person name="Hug L.A."/>
            <person name="Sharon I."/>
            <person name="Castelle C.J."/>
            <person name="Probst A.J."/>
            <person name="Thomas B.C."/>
            <person name="Singh A."/>
            <person name="Wilkins M.J."/>
            <person name="Karaoz U."/>
            <person name="Brodie E.L."/>
            <person name="Williams K.H."/>
            <person name="Hubbard S.S."/>
            <person name="Banfield J.F."/>
        </authorList>
    </citation>
    <scope>NUCLEOTIDE SEQUENCE [LARGE SCALE GENOMIC DNA]</scope>
</reference>
<evidence type="ECO:0000313" key="2">
    <source>
        <dbReference type="Proteomes" id="UP000176952"/>
    </source>
</evidence>
<sequence>MNNDIFDQIAAKIIAQQEAIIGPVAIERAKAVNALKINWQQHDVDISGDPKAAIDKLVTAYKELFGQIAVETCKEAAGKMLSQLSSDQIPTSLR</sequence>
<dbReference type="Proteomes" id="UP000176952">
    <property type="component" value="Unassembled WGS sequence"/>
</dbReference>
<name>A0A1G2AZG5_9BACT</name>
<gene>
    <name evidence="1" type="ORF">A3F54_04045</name>
</gene>